<protein>
    <submittedName>
        <fullName evidence="1">Uncharacterized protein</fullName>
    </submittedName>
</protein>
<dbReference type="Proteomes" id="UP000244406">
    <property type="component" value="Unassembled WGS sequence"/>
</dbReference>
<dbReference type="EMBL" id="PKFP01000008">
    <property type="protein sequence ID" value="PVH17786.1"/>
    <property type="molecule type" value="Genomic_DNA"/>
</dbReference>
<name>A0A2V1AJQ4_9ASCO</name>
<dbReference type="RefSeq" id="XP_025338726.1">
    <property type="nucleotide sequence ID" value="XM_025479253.1"/>
</dbReference>
<evidence type="ECO:0000313" key="2">
    <source>
        <dbReference type="Proteomes" id="UP000244406"/>
    </source>
</evidence>
<keyword evidence="2" id="KW-1185">Reference proteome</keyword>
<comment type="caution">
    <text evidence="1">The sequence shown here is derived from an EMBL/GenBank/DDBJ whole genome shotgun (WGS) entry which is preliminary data.</text>
</comment>
<dbReference type="AlphaFoldDB" id="A0A2V1AJQ4"/>
<evidence type="ECO:0000313" key="1">
    <source>
        <dbReference type="EMBL" id="PVH17786.1"/>
    </source>
</evidence>
<organism evidence="1 2">
    <name type="scientific">Candidozyma duobushaemuli</name>
    <dbReference type="NCBI Taxonomy" id="1231522"/>
    <lineage>
        <taxon>Eukaryota</taxon>
        <taxon>Fungi</taxon>
        <taxon>Dikarya</taxon>
        <taxon>Ascomycota</taxon>
        <taxon>Saccharomycotina</taxon>
        <taxon>Pichiomycetes</taxon>
        <taxon>Metschnikowiaceae</taxon>
        <taxon>Candidozyma</taxon>
    </lineage>
</organism>
<accession>A0A2V1AJQ4</accession>
<dbReference type="GeneID" id="37000685"/>
<dbReference type="VEuPathDB" id="FungiDB:CXQ87_000684"/>
<proteinExistence type="predicted"/>
<reference evidence="1 2" key="1">
    <citation type="submission" date="2017-12" db="EMBL/GenBank/DDBJ databases">
        <title>Genome Sequence of the Amphotericin B-resistant Candida duobushaemulonii strain, B09383.</title>
        <authorList>
            <person name="Chow N.A."/>
            <person name="Gade L."/>
            <person name="Batra D."/>
            <person name="Rowe L.A."/>
            <person name="Loparev V.N."/>
            <person name="Litvintseva A.P."/>
        </authorList>
    </citation>
    <scope>NUCLEOTIDE SEQUENCE [LARGE SCALE GENOMIC DNA]</scope>
    <source>
        <strain evidence="1 2">B09383</strain>
    </source>
</reference>
<sequence length="269" mass="30818">MSGNEDFETEIINCETDKEVTSSDESFLEEKPHYYTRFKIRDHVKALFKANDGITIDEREVSRSSEVSPPRHLISCSATKMIISNEHDCLIYHHLKTERQLKRRTNLKVFPSQWRLWIQKDENDEKVESKMKVDNTEALGLMIRTINAEYTMRKKLHLLRAEVSPTSKNIYSKSVCVSLGKKTITTNNAVPTIGISLSKATEEYSLIVLWIGEPAGTPDEKAVYEMLEALTHQVEAPYVDVIQTSILVNHDSKETIEMFPHESESLESV</sequence>
<gene>
    <name evidence="1" type="ORF">CXQ87_000684</name>
</gene>